<protein>
    <submittedName>
        <fullName evidence="1">Uncharacterized protein</fullName>
    </submittedName>
</protein>
<dbReference type="InParanoid" id="F8PQV5"/>
<dbReference type="EMBL" id="GL945477">
    <property type="protein sequence ID" value="EGO02299.1"/>
    <property type="molecule type" value="Genomic_DNA"/>
</dbReference>
<sequence>MEGSVNYLLSRVVANTFAEIWSQKFVYHALILGITYLEDWSYILKVAYSISFYEEEKDSCSLVTSTTLASWFCTGLSSPSIIWNVNGAFSYI</sequence>
<name>F8PQV5_SERL3</name>
<dbReference type="HOGENOM" id="CLU_2414647_0_0_1"/>
<accession>F8PQV5</accession>
<evidence type="ECO:0000313" key="1">
    <source>
        <dbReference type="EMBL" id="EGO02299.1"/>
    </source>
</evidence>
<organism evidence="2">
    <name type="scientific">Serpula lacrymans var. lacrymans (strain S7.3)</name>
    <name type="common">Dry rot fungus</name>
    <dbReference type="NCBI Taxonomy" id="936435"/>
    <lineage>
        <taxon>Eukaryota</taxon>
        <taxon>Fungi</taxon>
        <taxon>Dikarya</taxon>
        <taxon>Basidiomycota</taxon>
        <taxon>Agaricomycotina</taxon>
        <taxon>Agaricomycetes</taxon>
        <taxon>Agaricomycetidae</taxon>
        <taxon>Boletales</taxon>
        <taxon>Coniophorineae</taxon>
        <taxon>Serpulaceae</taxon>
        <taxon>Serpula</taxon>
    </lineage>
</organism>
<proteinExistence type="predicted"/>
<evidence type="ECO:0000313" key="2">
    <source>
        <dbReference type="Proteomes" id="UP000008063"/>
    </source>
</evidence>
<reference evidence="2" key="1">
    <citation type="journal article" date="2011" name="Science">
        <title>The plant cell wall-decomposing machinery underlies the functional diversity of forest fungi.</title>
        <authorList>
            <person name="Eastwood D.C."/>
            <person name="Floudas D."/>
            <person name="Binder M."/>
            <person name="Majcherczyk A."/>
            <person name="Schneider P."/>
            <person name="Aerts A."/>
            <person name="Asiegbu F.O."/>
            <person name="Baker S.E."/>
            <person name="Barry K."/>
            <person name="Bendiksby M."/>
            <person name="Blumentritt M."/>
            <person name="Coutinho P.M."/>
            <person name="Cullen D."/>
            <person name="de Vries R.P."/>
            <person name="Gathman A."/>
            <person name="Goodell B."/>
            <person name="Henrissat B."/>
            <person name="Ihrmark K."/>
            <person name="Kauserud H."/>
            <person name="Kohler A."/>
            <person name="LaButti K."/>
            <person name="Lapidus A."/>
            <person name="Lavin J.L."/>
            <person name="Lee Y.-H."/>
            <person name="Lindquist E."/>
            <person name="Lilly W."/>
            <person name="Lucas S."/>
            <person name="Morin E."/>
            <person name="Murat C."/>
            <person name="Oguiza J.A."/>
            <person name="Park J."/>
            <person name="Pisabarro A.G."/>
            <person name="Riley R."/>
            <person name="Rosling A."/>
            <person name="Salamov A."/>
            <person name="Schmidt O."/>
            <person name="Schmutz J."/>
            <person name="Skrede I."/>
            <person name="Stenlid J."/>
            <person name="Wiebenga A."/>
            <person name="Xie X."/>
            <person name="Kuees U."/>
            <person name="Hibbett D.S."/>
            <person name="Hoffmeister D."/>
            <person name="Hoegberg N."/>
            <person name="Martin F."/>
            <person name="Grigoriev I.V."/>
            <person name="Watkinson S.C."/>
        </authorList>
    </citation>
    <scope>NUCLEOTIDE SEQUENCE [LARGE SCALE GENOMIC DNA]</scope>
    <source>
        <strain evidence="2">strain S7.3</strain>
    </source>
</reference>
<dbReference type="AlphaFoldDB" id="F8PQV5"/>
<keyword evidence="2" id="KW-1185">Reference proteome</keyword>
<dbReference type="Proteomes" id="UP000008063">
    <property type="component" value="Unassembled WGS sequence"/>
</dbReference>
<gene>
    <name evidence="1" type="ORF">SERLA73DRAFT_178168</name>
</gene>